<evidence type="ECO:0000259" key="2">
    <source>
        <dbReference type="PROSITE" id="PS50263"/>
    </source>
</evidence>
<organism evidence="3 4">
    <name type="scientific">Parascedosporium putredinis</name>
    <dbReference type="NCBI Taxonomy" id="1442378"/>
    <lineage>
        <taxon>Eukaryota</taxon>
        <taxon>Fungi</taxon>
        <taxon>Dikarya</taxon>
        <taxon>Ascomycota</taxon>
        <taxon>Pezizomycotina</taxon>
        <taxon>Sordariomycetes</taxon>
        <taxon>Hypocreomycetidae</taxon>
        <taxon>Microascales</taxon>
        <taxon>Microascaceae</taxon>
        <taxon>Parascedosporium</taxon>
    </lineage>
</organism>
<accession>A0A9P1GVW1</accession>
<dbReference type="EMBL" id="CALLCH030000001">
    <property type="protein sequence ID" value="CAI4210947.1"/>
    <property type="molecule type" value="Genomic_DNA"/>
</dbReference>
<dbReference type="InterPro" id="IPR039703">
    <property type="entry name" value="Nta1"/>
</dbReference>
<keyword evidence="4" id="KW-1185">Reference proteome</keyword>
<dbReference type="PANTHER" id="PTHR11750:SF26">
    <property type="entry name" value="PROTEIN N-TERMINAL AMIDASE"/>
    <property type="match status" value="1"/>
</dbReference>
<dbReference type="Pfam" id="PF00795">
    <property type="entry name" value="CN_hydrolase"/>
    <property type="match status" value="1"/>
</dbReference>
<gene>
    <name evidence="3" type="ORF">PPNO1_LOCUS743</name>
</gene>
<feature type="compositionally biased region" description="Basic and acidic residues" evidence="1">
    <location>
        <begin position="381"/>
        <end position="390"/>
    </location>
</feature>
<protein>
    <recommendedName>
        <fullName evidence="2">CN hydrolase domain-containing protein</fullName>
    </recommendedName>
</protein>
<dbReference type="GO" id="GO:0070773">
    <property type="term" value="F:protein-N-terminal glutamine amidohydrolase activity"/>
    <property type="evidence" value="ECO:0007669"/>
    <property type="project" value="InterPro"/>
</dbReference>
<feature type="domain" description="CN hydrolase" evidence="2">
    <location>
        <begin position="1"/>
        <end position="314"/>
    </location>
</feature>
<evidence type="ECO:0000313" key="4">
    <source>
        <dbReference type="Proteomes" id="UP000838763"/>
    </source>
</evidence>
<dbReference type="GO" id="GO:0030163">
    <property type="term" value="P:protein catabolic process"/>
    <property type="evidence" value="ECO:0007669"/>
    <property type="project" value="TreeGrafter"/>
</dbReference>
<dbReference type="Proteomes" id="UP000838763">
    <property type="component" value="Unassembled WGS sequence"/>
</dbReference>
<evidence type="ECO:0000313" key="3">
    <source>
        <dbReference type="EMBL" id="CAI4210947.1"/>
    </source>
</evidence>
<comment type="caution">
    <text evidence="3">The sequence shown here is derived from an EMBL/GenBank/DDBJ whole genome shotgun (WGS) entry which is preliminary data.</text>
</comment>
<sequence length="390" mass="43681">MRIGCLQFAPVKGDVNNNLARADGALLKCDPSELADLDLLVLPELAFSGYYFKSLKEIFPHLEPTGAGISSLWARTIALKYGCTVVVGYPEKVDMSKNWPASPEYYNSSIIVNADGEIAGGYRKTHLYTVDETWALEGQDGFFCGDIAGVENVTLGISTDLAFVTLHRRPIHPFSLNMLVRVISHLANTLLHSPYRFRSAFTDHEFAFHVLNCHSNLVVVSLAWPTSQDAHLFRRAPQEPDMETLMYWMTRLGPIIHRETDQETIVVFANRTGVDDKITYAGTSAVLGIRDGEVNVYGILGRSDKEVLIVDTNQEPLGKLVYRQDGPFVHGQTVYPTEEHPKLEPSPPLHRLLQHVLLEHHRRPYQAPPAGPRQVQQLSRLRHESGQRGP</sequence>
<dbReference type="OrthoDB" id="201515at2759"/>
<reference evidence="3" key="1">
    <citation type="submission" date="2022-11" db="EMBL/GenBank/DDBJ databases">
        <authorList>
            <person name="Scott C."/>
            <person name="Bruce N."/>
        </authorList>
    </citation>
    <scope>NUCLEOTIDE SEQUENCE</scope>
</reference>
<dbReference type="PANTHER" id="PTHR11750">
    <property type="entry name" value="PROTEIN N-TERMINAL AMIDASE"/>
    <property type="match status" value="1"/>
</dbReference>
<feature type="region of interest" description="Disordered" evidence="1">
    <location>
        <begin position="364"/>
        <end position="390"/>
    </location>
</feature>
<dbReference type="PROSITE" id="PS50263">
    <property type="entry name" value="CN_HYDROLASE"/>
    <property type="match status" value="1"/>
</dbReference>
<dbReference type="SUPFAM" id="SSF56317">
    <property type="entry name" value="Carbon-nitrogen hydrolase"/>
    <property type="match status" value="1"/>
</dbReference>
<name>A0A9P1GVW1_9PEZI</name>
<dbReference type="Gene3D" id="3.60.110.10">
    <property type="entry name" value="Carbon-nitrogen hydrolase"/>
    <property type="match status" value="1"/>
</dbReference>
<evidence type="ECO:0000256" key="1">
    <source>
        <dbReference type="SAM" id="MobiDB-lite"/>
    </source>
</evidence>
<proteinExistence type="predicted"/>
<dbReference type="InterPro" id="IPR003010">
    <property type="entry name" value="C-N_Hydrolase"/>
</dbReference>
<dbReference type="InterPro" id="IPR036526">
    <property type="entry name" value="C-N_Hydrolase_sf"/>
</dbReference>
<dbReference type="GO" id="GO:0008418">
    <property type="term" value="F:protein-N-terminal asparagine amidohydrolase activity"/>
    <property type="evidence" value="ECO:0007669"/>
    <property type="project" value="InterPro"/>
</dbReference>
<dbReference type="AlphaFoldDB" id="A0A9P1GVW1"/>